<dbReference type="InterPro" id="IPR040661">
    <property type="entry name" value="LZ3wCH"/>
</dbReference>
<dbReference type="EMBL" id="UPTC01000567">
    <property type="protein sequence ID" value="VBB29232.1"/>
    <property type="molecule type" value="Genomic_DNA"/>
</dbReference>
<dbReference type="STRING" id="6277.A0A498SBN2"/>
<dbReference type="PIRSF" id="PIRSF026991">
    <property type="entry name" value="Mnd1"/>
    <property type="match status" value="1"/>
</dbReference>
<evidence type="ECO:0000256" key="4">
    <source>
        <dbReference type="ARBA" id="ARBA00023242"/>
    </source>
</evidence>
<dbReference type="GO" id="GO:0007131">
    <property type="term" value="P:reciprocal meiotic recombination"/>
    <property type="evidence" value="ECO:0007669"/>
    <property type="project" value="InterPro"/>
</dbReference>
<gene>
    <name evidence="9" type="ORF">NAV_LOCUS4037</name>
</gene>
<evidence type="ECO:0000256" key="1">
    <source>
        <dbReference type="ARBA" id="ARBA00004123"/>
    </source>
</evidence>
<accession>A0A498SBN2</accession>
<reference evidence="9 10" key="1">
    <citation type="submission" date="2018-08" db="EMBL/GenBank/DDBJ databases">
        <authorList>
            <person name="Laetsch R D."/>
            <person name="Stevens L."/>
            <person name="Kumar S."/>
            <person name="Blaxter L. M."/>
        </authorList>
    </citation>
    <scope>NUCLEOTIDE SEQUENCE [LARGE SCALE GENOMIC DNA]</scope>
</reference>
<dbReference type="Pfam" id="PF03962">
    <property type="entry name" value="Mnd1"/>
    <property type="match status" value="1"/>
</dbReference>
<evidence type="ECO:0000313" key="9">
    <source>
        <dbReference type="EMBL" id="VBB29232.1"/>
    </source>
</evidence>
<protein>
    <recommendedName>
        <fullName evidence="5">Meiotic nuclear division protein 1 homolog</fullName>
    </recommendedName>
</protein>
<feature type="coiled-coil region" evidence="6">
    <location>
        <begin position="58"/>
        <end position="144"/>
    </location>
</feature>
<feature type="domain" description="Mnd1 HTH" evidence="7">
    <location>
        <begin position="1"/>
        <end position="47"/>
    </location>
</feature>
<dbReference type="OrthoDB" id="273345at2759"/>
<name>A0A498SBN2_ACAVI</name>
<dbReference type="Pfam" id="PF18517">
    <property type="entry name" value="LZ3wCH"/>
    <property type="match status" value="1"/>
</dbReference>
<keyword evidence="4 5" id="KW-0539">Nucleus</keyword>
<comment type="function">
    <text evidence="5">Required for proper homologous chromosome pairing and efficient cross-over and intragenic recombination during meiosis.</text>
</comment>
<sequence>MKDLEKIAPKQKGIVPQSVKEITQLLVDEGLVECEKIGTFVCYWAFPSQATIIRKKQLQELDERILNLEAKLEEVKADIVAAKKGKEETEERKKLQLQINELQTKHELLTKKLEKISEEGPEAIARLESETAKARDDANRWTDNIFAAKKWCKRNFNIDEKTLNAQFEIPPELDYVE</sequence>
<dbReference type="InterPro" id="IPR040453">
    <property type="entry name" value="Mnd1_HTH"/>
</dbReference>
<dbReference type="GO" id="GO:0003690">
    <property type="term" value="F:double-stranded DNA binding"/>
    <property type="evidence" value="ECO:0007669"/>
    <property type="project" value="InterPro"/>
</dbReference>
<dbReference type="AlphaFoldDB" id="A0A498SBN2"/>
<comment type="subcellular location">
    <subcellularLocation>
        <location evidence="1 5">Nucleus</location>
    </subcellularLocation>
</comment>
<proteinExistence type="inferred from homology"/>
<evidence type="ECO:0000256" key="3">
    <source>
        <dbReference type="ARBA" id="ARBA00023054"/>
    </source>
</evidence>
<evidence type="ECO:0000259" key="8">
    <source>
        <dbReference type="Pfam" id="PF18517"/>
    </source>
</evidence>
<feature type="domain" description="Leucine zipper with capping helix" evidence="8">
    <location>
        <begin position="122"/>
        <end position="176"/>
    </location>
</feature>
<evidence type="ECO:0000313" key="10">
    <source>
        <dbReference type="Proteomes" id="UP000276991"/>
    </source>
</evidence>
<organism evidence="9 10">
    <name type="scientific">Acanthocheilonema viteae</name>
    <name type="common">Filarial nematode worm</name>
    <name type="synonym">Dipetalonema viteae</name>
    <dbReference type="NCBI Taxonomy" id="6277"/>
    <lineage>
        <taxon>Eukaryota</taxon>
        <taxon>Metazoa</taxon>
        <taxon>Ecdysozoa</taxon>
        <taxon>Nematoda</taxon>
        <taxon>Chromadorea</taxon>
        <taxon>Rhabditida</taxon>
        <taxon>Spirurina</taxon>
        <taxon>Spiruromorpha</taxon>
        <taxon>Filarioidea</taxon>
        <taxon>Onchocercidae</taxon>
        <taxon>Acanthocheilonema</taxon>
    </lineage>
</organism>
<dbReference type="Proteomes" id="UP000276991">
    <property type="component" value="Unassembled WGS sequence"/>
</dbReference>
<comment type="similarity">
    <text evidence="2 5">Belongs to the MND1 family.</text>
</comment>
<keyword evidence="10" id="KW-1185">Reference proteome</keyword>
<evidence type="ECO:0000259" key="7">
    <source>
        <dbReference type="Pfam" id="PF03962"/>
    </source>
</evidence>
<keyword evidence="3 6" id="KW-0175">Coiled coil</keyword>
<dbReference type="GO" id="GO:0005634">
    <property type="term" value="C:nucleus"/>
    <property type="evidence" value="ECO:0007669"/>
    <property type="project" value="UniProtKB-SubCell"/>
</dbReference>
<evidence type="ECO:0000256" key="5">
    <source>
        <dbReference type="PIRNR" id="PIRNR026991"/>
    </source>
</evidence>
<evidence type="ECO:0000256" key="2">
    <source>
        <dbReference type="ARBA" id="ARBA00005981"/>
    </source>
</evidence>
<evidence type="ECO:0000256" key="6">
    <source>
        <dbReference type="SAM" id="Coils"/>
    </source>
</evidence>
<dbReference type="InterPro" id="IPR005647">
    <property type="entry name" value="Mnd1"/>
</dbReference>